<reference evidence="2" key="1">
    <citation type="submission" date="2022-11" db="EMBL/GenBank/DDBJ databases">
        <authorList>
            <person name="Kikuchi T."/>
        </authorList>
    </citation>
    <scope>NUCLEOTIDE SEQUENCE</scope>
    <source>
        <strain evidence="2">PS1010</strain>
    </source>
</reference>
<sequence>MRLSDDIMKINMLCLADLLCAVLFEFIPAVIIQKIGSSDNIGPIIGVSRTIGRVFEGITIILLMRKNIKIDIPRSAWKNHVVE</sequence>
<evidence type="ECO:0000256" key="1">
    <source>
        <dbReference type="SAM" id="Phobius"/>
    </source>
</evidence>
<feature type="transmembrane region" description="Helical" evidence="1">
    <location>
        <begin position="12"/>
        <end position="32"/>
    </location>
</feature>
<organism evidence="2 3">
    <name type="scientific">Caenorhabditis angaria</name>
    <dbReference type="NCBI Taxonomy" id="860376"/>
    <lineage>
        <taxon>Eukaryota</taxon>
        <taxon>Metazoa</taxon>
        <taxon>Ecdysozoa</taxon>
        <taxon>Nematoda</taxon>
        <taxon>Chromadorea</taxon>
        <taxon>Rhabditida</taxon>
        <taxon>Rhabditina</taxon>
        <taxon>Rhabditomorpha</taxon>
        <taxon>Rhabditoidea</taxon>
        <taxon>Rhabditidae</taxon>
        <taxon>Peloderinae</taxon>
        <taxon>Caenorhabditis</taxon>
    </lineage>
</organism>
<keyword evidence="1" id="KW-0812">Transmembrane</keyword>
<name>A0A9P1IM12_9PELO</name>
<evidence type="ECO:0000313" key="2">
    <source>
        <dbReference type="EMBL" id="CAI5448085.1"/>
    </source>
</evidence>
<protein>
    <submittedName>
        <fullName evidence="2">Uncharacterized protein</fullName>
    </submittedName>
</protein>
<dbReference type="InterPro" id="IPR019420">
    <property type="entry name" value="7TM_GPCR_serpentine_rcpt_Srbc"/>
</dbReference>
<keyword evidence="3" id="KW-1185">Reference proteome</keyword>
<dbReference type="Pfam" id="PF10316">
    <property type="entry name" value="7TM_GPCR_Srbc"/>
    <property type="match status" value="1"/>
</dbReference>
<keyword evidence="1" id="KW-1133">Transmembrane helix</keyword>
<dbReference type="Proteomes" id="UP001152747">
    <property type="component" value="Unassembled WGS sequence"/>
</dbReference>
<comment type="caution">
    <text evidence="2">The sequence shown here is derived from an EMBL/GenBank/DDBJ whole genome shotgun (WGS) entry which is preliminary data.</text>
</comment>
<dbReference type="EMBL" id="CANHGI010000004">
    <property type="protein sequence ID" value="CAI5448085.1"/>
    <property type="molecule type" value="Genomic_DNA"/>
</dbReference>
<keyword evidence="1" id="KW-0472">Membrane</keyword>
<accession>A0A9P1IM12</accession>
<gene>
    <name evidence="2" type="ORF">CAMP_LOCUS10722</name>
</gene>
<proteinExistence type="predicted"/>
<evidence type="ECO:0000313" key="3">
    <source>
        <dbReference type="Proteomes" id="UP001152747"/>
    </source>
</evidence>
<dbReference type="AlphaFoldDB" id="A0A9P1IM12"/>
<feature type="transmembrane region" description="Helical" evidence="1">
    <location>
        <begin position="44"/>
        <end position="64"/>
    </location>
</feature>